<reference evidence="2 3" key="1">
    <citation type="journal article" date="2018" name="Sci. Rep.">
        <title>Rhizobium tumorigenes sp. nov., a novel plant tumorigenic bacterium isolated from cane gall tumors on thornless blackberry.</title>
        <authorList>
            <person name="Kuzmanovi N."/>
            <person name="Smalla K."/>
            <person name="Gronow S."/>
            <person name="PuBawska J."/>
        </authorList>
    </citation>
    <scope>NUCLEOTIDE SEQUENCE [LARGE SCALE GENOMIC DNA]</scope>
    <source>
        <strain evidence="2 3">CCBAU 85046</strain>
    </source>
</reference>
<protein>
    <submittedName>
        <fullName evidence="2">Uncharacterized protein</fullName>
    </submittedName>
</protein>
<evidence type="ECO:0000256" key="1">
    <source>
        <dbReference type="SAM" id="MobiDB-lite"/>
    </source>
</evidence>
<dbReference type="RefSeq" id="WP_111164009.1">
    <property type="nucleotide sequence ID" value="NZ_PCDP01000076.1"/>
</dbReference>
<sequence>MKSPWNFLVQLASRGRSDETQENPTDSFTKAAEGKGEAQKIPAAKTLVPTSSSQGEGQPTQLVAETTAPVPKYDNAPPTTTLADAEAAQKGDEEANQLITGPSELARNSATRVKSPKISQPRPPAGAKKHPIDVAARSSIATNKVEGGQPVSHEDPFHNNAANLDGDIKQLRLQLAQKLRLQNTQLKEMLRRFERF</sequence>
<accession>A0A2W4E831</accession>
<dbReference type="Proteomes" id="UP000248925">
    <property type="component" value="Unassembled WGS sequence"/>
</dbReference>
<evidence type="ECO:0000313" key="3">
    <source>
        <dbReference type="Proteomes" id="UP000248925"/>
    </source>
</evidence>
<dbReference type="AlphaFoldDB" id="A0A2W4E831"/>
<feature type="region of interest" description="Disordered" evidence="1">
    <location>
        <begin position="12"/>
        <end position="131"/>
    </location>
</feature>
<feature type="compositionally biased region" description="Polar residues" evidence="1">
    <location>
        <begin position="48"/>
        <end position="64"/>
    </location>
</feature>
<organism evidence="2 3">
    <name type="scientific">Rhizobium tubonense</name>
    <dbReference type="NCBI Taxonomy" id="484088"/>
    <lineage>
        <taxon>Bacteria</taxon>
        <taxon>Pseudomonadati</taxon>
        <taxon>Pseudomonadota</taxon>
        <taxon>Alphaproteobacteria</taxon>
        <taxon>Hyphomicrobiales</taxon>
        <taxon>Rhizobiaceae</taxon>
        <taxon>Rhizobium/Agrobacterium group</taxon>
        <taxon>Rhizobium</taxon>
    </lineage>
</organism>
<evidence type="ECO:0000313" key="2">
    <source>
        <dbReference type="EMBL" id="PZM07970.1"/>
    </source>
</evidence>
<gene>
    <name evidence="2" type="ORF">CPY51_29910</name>
</gene>
<comment type="caution">
    <text evidence="2">The sequence shown here is derived from an EMBL/GenBank/DDBJ whole genome shotgun (WGS) entry which is preliminary data.</text>
</comment>
<name>A0A2W4E831_9HYPH</name>
<dbReference type="EMBL" id="PCDP01000076">
    <property type="protein sequence ID" value="PZM07970.1"/>
    <property type="molecule type" value="Genomic_DNA"/>
</dbReference>
<dbReference type="OrthoDB" id="8277693at2"/>
<keyword evidence="3" id="KW-1185">Reference proteome</keyword>
<proteinExistence type="predicted"/>